<evidence type="ECO:0000256" key="3">
    <source>
        <dbReference type="ARBA" id="ARBA00012517"/>
    </source>
</evidence>
<evidence type="ECO:0000259" key="15">
    <source>
        <dbReference type="PROSITE" id="PS50846"/>
    </source>
</evidence>
<keyword evidence="10" id="KW-1278">Translocase</keyword>
<dbReference type="InterPro" id="IPR059000">
    <property type="entry name" value="ATPase_P-type_domA"/>
</dbReference>
<dbReference type="InterPro" id="IPR036412">
    <property type="entry name" value="HAD-like_sf"/>
</dbReference>
<gene>
    <name evidence="16" type="ORF">AUJ42_02475</name>
</gene>
<dbReference type="InterPro" id="IPR036163">
    <property type="entry name" value="HMA_dom_sf"/>
</dbReference>
<dbReference type="FunFam" id="2.70.150.10:FF:000020">
    <property type="entry name" value="Copper-exporting P-type ATPase A"/>
    <property type="match status" value="1"/>
</dbReference>
<evidence type="ECO:0000256" key="7">
    <source>
        <dbReference type="ARBA" id="ARBA00022723"/>
    </source>
</evidence>
<feature type="transmembrane region" description="Helical" evidence="14">
    <location>
        <begin position="113"/>
        <end position="132"/>
    </location>
</feature>
<dbReference type="Pfam" id="PF00702">
    <property type="entry name" value="Hydrolase"/>
    <property type="match status" value="1"/>
</dbReference>
<dbReference type="GO" id="GO:0005507">
    <property type="term" value="F:copper ion binding"/>
    <property type="evidence" value="ECO:0007669"/>
    <property type="project" value="TreeGrafter"/>
</dbReference>
<dbReference type="GO" id="GO:0005886">
    <property type="term" value="C:plasma membrane"/>
    <property type="evidence" value="ECO:0007669"/>
    <property type="project" value="UniProtKB-SubCell"/>
</dbReference>
<keyword evidence="7 14" id="KW-0479">Metal-binding</keyword>
<feature type="transmembrane region" description="Helical" evidence="14">
    <location>
        <begin position="217"/>
        <end position="235"/>
    </location>
</feature>
<evidence type="ECO:0000256" key="8">
    <source>
        <dbReference type="ARBA" id="ARBA00022741"/>
    </source>
</evidence>
<keyword evidence="12" id="KW-0406">Ion transport</keyword>
<dbReference type="InterPro" id="IPR023214">
    <property type="entry name" value="HAD_sf"/>
</dbReference>
<dbReference type="InterPro" id="IPR023298">
    <property type="entry name" value="ATPase_P-typ_TM_dom_sf"/>
</dbReference>
<evidence type="ECO:0000256" key="12">
    <source>
        <dbReference type="ARBA" id="ARBA00023065"/>
    </source>
</evidence>
<dbReference type="SFLD" id="SFLDF00027">
    <property type="entry name" value="p-type_atpase"/>
    <property type="match status" value="1"/>
</dbReference>
<evidence type="ECO:0000256" key="10">
    <source>
        <dbReference type="ARBA" id="ARBA00022967"/>
    </source>
</evidence>
<keyword evidence="11 14" id="KW-1133">Transmembrane helix</keyword>
<dbReference type="PROSITE" id="PS00154">
    <property type="entry name" value="ATPASE_E1_E2"/>
    <property type="match status" value="1"/>
</dbReference>
<keyword evidence="8 14" id="KW-0547">Nucleotide-binding</keyword>
<dbReference type="PRINTS" id="PR00943">
    <property type="entry name" value="CUATPASE"/>
</dbReference>
<feature type="transmembrane region" description="Helical" evidence="14">
    <location>
        <begin position="397"/>
        <end position="426"/>
    </location>
</feature>
<evidence type="ECO:0000256" key="4">
    <source>
        <dbReference type="ARBA" id="ARBA00022448"/>
    </source>
</evidence>
<comment type="subcellular location">
    <subcellularLocation>
        <location evidence="1">Cell membrane</location>
        <topology evidence="1">Multi-pass membrane protein</topology>
    </subcellularLocation>
</comment>
<evidence type="ECO:0000256" key="14">
    <source>
        <dbReference type="RuleBase" id="RU362081"/>
    </source>
</evidence>
<dbReference type="GO" id="GO:0016887">
    <property type="term" value="F:ATP hydrolysis activity"/>
    <property type="evidence" value="ECO:0007669"/>
    <property type="project" value="InterPro"/>
</dbReference>
<dbReference type="InterPro" id="IPR027256">
    <property type="entry name" value="P-typ_ATPase_IB"/>
</dbReference>
<dbReference type="AlphaFoldDB" id="A0A1J4RVG8"/>
<accession>A0A1J4RVG8</accession>
<evidence type="ECO:0000256" key="5">
    <source>
        <dbReference type="ARBA" id="ARBA00022475"/>
    </source>
</evidence>
<dbReference type="GO" id="GO:0043682">
    <property type="term" value="F:P-type divalent copper transporter activity"/>
    <property type="evidence" value="ECO:0007669"/>
    <property type="project" value="TreeGrafter"/>
</dbReference>
<dbReference type="Pfam" id="PF00403">
    <property type="entry name" value="HMA"/>
    <property type="match status" value="1"/>
</dbReference>
<reference evidence="16 17" key="1">
    <citation type="journal article" date="2016" name="Environ. Microbiol.">
        <title>Genomic resolution of a cold subsurface aquifer community provides metabolic insights for novel microbes adapted to high CO concentrations.</title>
        <authorList>
            <person name="Probst A.J."/>
            <person name="Castelle C.J."/>
            <person name="Singh A."/>
            <person name="Brown C.T."/>
            <person name="Anantharaman K."/>
            <person name="Sharon I."/>
            <person name="Hug L.A."/>
            <person name="Burstein D."/>
            <person name="Emerson J.B."/>
            <person name="Thomas B.C."/>
            <person name="Banfield J.F."/>
        </authorList>
    </citation>
    <scope>NUCLEOTIDE SEQUENCE [LARGE SCALE GENOMIC DNA]</scope>
    <source>
        <strain evidence="16">CG1_02_44_10</strain>
    </source>
</reference>
<dbReference type="SUPFAM" id="SSF81665">
    <property type="entry name" value="Calcium ATPase, transmembrane domain M"/>
    <property type="match status" value="1"/>
</dbReference>
<feature type="transmembrane region" description="Helical" evidence="14">
    <location>
        <begin position="369"/>
        <end position="391"/>
    </location>
</feature>
<dbReference type="PANTHER" id="PTHR43520:SF8">
    <property type="entry name" value="P-TYPE CU(+) TRANSPORTER"/>
    <property type="match status" value="1"/>
</dbReference>
<evidence type="ECO:0000256" key="9">
    <source>
        <dbReference type="ARBA" id="ARBA00022840"/>
    </source>
</evidence>
<feature type="domain" description="HMA" evidence="15">
    <location>
        <begin position="3"/>
        <end position="69"/>
    </location>
</feature>
<dbReference type="CDD" id="cd00371">
    <property type="entry name" value="HMA"/>
    <property type="match status" value="1"/>
</dbReference>
<keyword evidence="6 14" id="KW-0812">Transmembrane</keyword>
<evidence type="ECO:0000256" key="13">
    <source>
        <dbReference type="ARBA" id="ARBA00023136"/>
    </source>
</evidence>
<feature type="transmembrane region" description="Helical" evidence="14">
    <location>
        <begin position="144"/>
        <end position="165"/>
    </location>
</feature>
<dbReference type="SUPFAM" id="SSF55008">
    <property type="entry name" value="HMA, heavy metal-associated domain"/>
    <property type="match status" value="1"/>
</dbReference>
<evidence type="ECO:0000256" key="6">
    <source>
        <dbReference type="ARBA" id="ARBA00022692"/>
    </source>
</evidence>
<dbReference type="InterPro" id="IPR008250">
    <property type="entry name" value="ATPase_P-typ_transduc_dom_A_sf"/>
</dbReference>
<keyword evidence="5 14" id="KW-1003">Cell membrane</keyword>
<dbReference type="Gene3D" id="3.30.70.100">
    <property type="match status" value="1"/>
</dbReference>
<dbReference type="Gene3D" id="3.40.1110.10">
    <property type="entry name" value="Calcium-transporting ATPase, cytoplasmic domain N"/>
    <property type="match status" value="1"/>
</dbReference>
<evidence type="ECO:0000313" key="16">
    <source>
        <dbReference type="EMBL" id="OIN90927.1"/>
    </source>
</evidence>
<evidence type="ECO:0000256" key="2">
    <source>
        <dbReference type="ARBA" id="ARBA00006024"/>
    </source>
</evidence>
<dbReference type="PROSITE" id="PS50846">
    <property type="entry name" value="HMA_2"/>
    <property type="match status" value="1"/>
</dbReference>
<keyword evidence="4" id="KW-0813">Transport</keyword>
<dbReference type="SUPFAM" id="SSF56784">
    <property type="entry name" value="HAD-like"/>
    <property type="match status" value="1"/>
</dbReference>
<dbReference type="NCBIfam" id="TIGR01494">
    <property type="entry name" value="ATPase_P-type"/>
    <property type="match status" value="2"/>
</dbReference>
<evidence type="ECO:0000256" key="1">
    <source>
        <dbReference type="ARBA" id="ARBA00004651"/>
    </source>
</evidence>
<dbReference type="CDD" id="cd02094">
    <property type="entry name" value="P-type_ATPase_Cu-like"/>
    <property type="match status" value="1"/>
</dbReference>
<dbReference type="InterPro" id="IPR018303">
    <property type="entry name" value="ATPase_P-typ_P_site"/>
</dbReference>
<feature type="transmembrane region" description="Helical" evidence="14">
    <location>
        <begin position="720"/>
        <end position="739"/>
    </location>
</feature>
<dbReference type="PANTHER" id="PTHR43520">
    <property type="entry name" value="ATP7, ISOFORM B"/>
    <property type="match status" value="1"/>
</dbReference>
<dbReference type="InterPro" id="IPR001757">
    <property type="entry name" value="P_typ_ATPase"/>
</dbReference>
<dbReference type="SFLD" id="SFLDG00002">
    <property type="entry name" value="C1.7:_P-type_atpase_like"/>
    <property type="match status" value="1"/>
</dbReference>
<organism evidence="16 17">
    <name type="scientific">Candidatus Collierbacteria bacterium CG1_02_44_10</name>
    <dbReference type="NCBI Taxonomy" id="1805087"/>
    <lineage>
        <taxon>Bacteria</taxon>
        <taxon>Candidatus Collieribacteriota</taxon>
    </lineage>
</organism>
<dbReference type="Gene3D" id="2.70.150.10">
    <property type="entry name" value="Calcium-transporting ATPase, cytoplasmic transduction domain A"/>
    <property type="match status" value="1"/>
</dbReference>
<name>A0A1J4RVG8_9BACT</name>
<dbReference type="SFLD" id="SFLDS00003">
    <property type="entry name" value="Haloacid_Dehalogenase"/>
    <property type="match status" value="1"/>
</dbReference>
<sequence>MKNIVTLPVIGMNCASCSSIVNRAIKKTPGVKSSSVSIATNRAVIEFDPQQTSLEKINQNVKEFGYSLDLTPPSTPSRPGLEGQDHMRRYEVASTLGVHHTGEEHVVLLKKQISVLFPVSLLFFFLMLWDALGRFVAGFPLFPIPMMIFNPVLAILSTLTFLFYGREFLSAIARFAKTKVANMDTLIGIGSVAAYLYSLFVIFFPAVAISLKLPETTYFDVVIVVIGFIKFGKFLEANSKQKTGQAIKELLKLSAKVALVERKGKEVEIAIDAVVIGDIVLVKPGAKIPVDGKIVEGTTSIDESMITGEPIPVDKAVDDIVTSGTINNQGFIKFRAEKVGADTLLSQIIKMVENAQSSKAPIEKMADTVSAYFVPVVLGLSVFSFLVWFAFGNLSLAISALVGILVIACPCALGLATPTAIIVGVGKGAQNGILVKDAEVLEKLHQINMVVFDKTGTITTGRPVVSKVISTSDMSEVEIISILASMEKKSAHPLAQAITDFSQNVVILAHAGIHLDKPISLHTIQHFKDLPGKGIAGQFKNKRYLAGNETLLKEHKVDRQEKNIKEYTSKGMTPVFLFSGTTLLGAVFISDTLKPESKEAITNLHHMGIKTVMLTGDDHDAAAYIAKESGIDRIYAQVLPGDKAHIIDKLKSEGHKVAMVGDGVNDSPALATADVGIAMSTGTDVAIESAGITLLHGDLSKVEKAIKLSKQTMRTIKQNLFWAFFYNVIGIPVAAGILYPLFGIILNPAIAGAAMAFSSVSVVTNSLRLKTTRL</sequence>
<protein>
    <recommendedName>
        <fullName evidence="3">P-type Cu(+) transporter</fullName>
        <ecNumber evidence="3">7.2.2.8</ecNumber>
    </recommendedName>
</protein>
<dbReference type="Gene3D" id="3.40.50.1000">
    <property type="entry name" value="HAD superfamily/HAD-like"/>
    <property type="match status" value="1"/>
</dbReference>
<dbReference type="InterPro" id="IPR006121">
    <property type="entry name" value="HMA_dom"/>
</dbReference>
<dbReference type="Pfam" id="PF00122">
    <property type="entry name" value="E1-E2_ATPase"/>
    <property type="match status" value="1"/>
</dbReference>
<dbReference type="GO" id="GO:0005524">
    <property type="term" value="F:ATP binding"/>
    <property type="evidence" value="ECO:0007669"/>
    <property type="project" value="UniProtKB-UniRule"/>
</dbReference>
<feature type="transmembrane region" description="Helical" evidence="14">
    <location>
        <begin position="186"/>
        <end position="211"/>
    </location>
</feature>
<dbReference type="NCBIfam" id="TIGR01525">
    <property type="entry name" value="ATPase-IB_hvy"/>
    <property type="match status" value="1"/>
</dbReference>
<dbReference type="EMBL" id="MNUK01000057">
    <property type="protein sequence ID" value="OIN90927.1"/>
    <property type="molecule type" value="Genomic_DNA"/>
</dbReference>
<keyword evidence="13 14" id="KW-0472">Membrane</keyword>
<comment type="similarity">
    <text evidence="2 14">Belongs to the cation transport ATPase (P-type) (TC 3.A.3) family. Type IB subfamily.</text>
</comment>
<proteinExistence type="inferred from homology"/>
<comment type="caution">
    <text evidence="16">The sequence shown here is derived from an EMBL/GenBank/DDBJ whole genome shotgun (WGS) entry which is preliminary data.</text>
</comment>
<keyword evidence="9 14" id="KW-0067">ATP-binding</keyword>
<dbReference type="InterPro" id="IPR023299">
    <property type="entry name" value="ATPase_P-typ_cyto_dom_N"/>
</dbReference>
<dbReference type="GO" id="GO:0140581">
    <property type="term" value="F:P-type monovalent copper transporter activity"/>
    <property type="evidence" value="ECO:0007669"/>
    <property type="project" value="UniProtKB-EC"/>
</dbReference>
<dbReference type="PRINTS" id="PR00119">
    <property type="entry name" value="CATATPASE"/>
</dbReference>
<evidence type="ECO:0000313" key="17">
    <source>
        <dbReference type="Proteomes" id="UP000182345"/>
    </source>
</evidence>
<dbReference type="EC" id="7.2.2.8" evidence="3"/>
<feature type="transmembrane region" description="Helical" evidence="14">
    <location>
        <begin position="745"/>
        <end position="767"/>
    </location>
</feature>
<dbReference type="FunFam" id="3.30.70.100:FF:000005">
    <property type="entry name" value="Copper-exporting P-type ATPase A"/>
    <property type="match status" value="1"/>
</dbReference>
<dbReference type="SUPFAM" id="SSF81653">
    <property type="entry name" value="Calcium ATPase, transduction domain A"/>
    <property type="match status" value="1"/>
</dbReference>
<dbReference type="InterPro" id="IPR044492">
    <property type="entry name" value="P_typ_ATPase_HD_dom"/>
</dbReference>
<dbReference type="Proteomes" id="UP000182345">
    <property type="component" value="Unassembled WGS sequence"/>
</dbReference>
<evidence type="ECO:0000256" key="11">
    <source>
        <dbReference type="ARBA" id="ARBA00022989"/>
    </source>
</evidence>
<dbReference type="GO" id="GO:0055070">
    <property type="term" value="P:copper ion homeostasis"/>
    <property type="evidence" value="ECO:0007669"/>
    <property type="project" value="TreeGrafter"/>
</dbReference>